<evidence type="ECO:0000256" key="5">
    <source>
        <dbReference type="ARBA" id="ARBA00022679"/>
    </source>
</evidence>
<gene>
    <name evidence="14" type="ORF">HMPREF9498_02336</name>
</gene>
<dbReference type="GO" id="GO:0009252">
    <property type="term" value="P:peptidoglycan biosynthetic process"/>
    <property type="evidence" value="ECO:0007669"/>
    <property type="project" value="UniProtKB-KW"/>
</dbReference>
<evidence type="ECO:0000256" key="2">
    <source>
        <dbReference type="ARBA" id="ARBA00012466"/>
    </source>
</evidence>
<evidence type="ECO:0000313" key="15">
    <source>
        <dbReference type="Proteomes" id="UP000004846"/>
    </source>
</evidence>
<dbReference type="PANTHER" id="PTHR36174">
    <property type="entry name" value="LIPID II:GLYCINE GLYCYLTRANSFERASE"/>
    <property type="match status" value="1"/>
</dbReference>
<evidence type="ECO:0000256" key="7">
    <source>
        <dbReference type="ARBA" id="ARBA00022984"/>
    </source>
</evidence>
<comment type="similarity">
    <text evidence="1">Belongs to the FemABX family.</text>
</comment>
<evidence type="ECO:0000256" key="12">
    <source>
        <dbReference type="ARBA" id="ARBA00047483"/>
    </source>
</evidence>
<sequence length="426" mass="50009">MLIYLTKKDCELFDMDQFSTLTEQEFTTFAMTHPAGNFLETPEMKHLLERRGWHCEYVGVKREGQLIAACILSKKKVKIGYAFDIDGGILMDYTDKKCVEAFFTGLKKYVKKNDGLYLTFTPNKQICLRDFNGGEVEKVNQETFDYFTSIGFEHQGFDVHNFDGAPRWLFVKDMAGLTEEDLWKSYGKDAKYDIKKTWEYGVTTRELRYEELPLFKKLTEETSARRNFEDKDLAYYQAVYEEFGERAKFMVAELNFATYLENLHEKLRKLQETLNEVNEALIANPKSRKKNNQKREFEDEVRTVRKRIDEAKEMKTSDEPEILAGALFIVHPQEVVYLFSGTYEKYKQYYAPYLIQHKMLTYTVENNIPKYNFYGVDGVFDGSDGVLKFKQSFGGHVEELMGNFQWKAKPMKYALYHALKTIKEKV</sequence>
<dbReference type="Gene3D" id="3.40.630.30">
    <property type="match status" value="2"/>
</dbReference>
<evidence type="ECO:0000256" key="11">
    <source>
        <dbReference type="ARBA" id="ARBA00032233"/>
    </source>
</evidence>
<dbReference type="GO" id="GO:0071555">
    <property type="term" value="P:cell wall organization"/>
    <property type="evidence" value="ECO:0007669"/>
    <property type="project" value="UniProtKB-KW"/>
</dbReference>
<dbReference type="EC" id="2.3.2.17" evidence="2"/>
<evidence type="ECO:0000256" key="13">
    <source>
        <dbReference type="SAM" id="Coils"/>
    </source>
</evidence>
<keyword evidence="6" id="KW-0133">Cell shape</keyword>
<dbReference type="GO" id="GO:0000166">
    <property type="term" value="F:nucleotide binding"/>
    <property type="evidence" value="ECO:0007669"/>
    <property type="project" value="InterPro"/>
</dbReference>
<dbReference type="Proteomes" id="UP000004846">
    <property type="component" value="Unassembled WGS sequence"/>
</dbReference>
<dbReference type="InterPro" id="IPR003447">
    <property type="entry name" value="FEMABX"/>
</dbReference>
<keyword evidence="9" id="KW-0961">Cell wall biogenesis/degradation</keyword>
<dbReference type="SUPFAM" id="SSF46589">
    <property type="entry name" value="tRNA-binding arm"/>
    <property type="match status" value="1"/>
</dbReference>
<dbReference type="GO" id="GO:0008360">
    <property type="term" value="P:regulation of cell shape"/>
    <property type="evidence" value="ECO:0007669"/>
    <property type="project" value="UniProtKB-KW"/>
</dbReference>
<dbReference type="Pfam" id="PF02388">
    <property type="entry name" value="FemAB"/>
    <property type="match status" value="1"/>
</dbReference>
<accession>A0A125W4A3</accession>
<dbReference type="InterPro" id="IPR050644">
    <property type="entry name" value="PG_Glycine_Bridge_Synth"/>
</dbReference>
<keyword evidence="13" id="KW-0175">Coiled coil</keyword>
<evidence type="ECO:0000256" key="8">
    <source>
        <dbReference type="ARBA" id="ARBA00023315"/>
    </source>
</evidence>
<keyword evidence="4" id="KW-0963">Cytoplasm</keyword>
<dbReference type="Gene3D" id="1.20.58.90">
    <property type="match status" value="1"/>
</dbReference>
<dbReference type="PROSITE" id="PS51191">
    <property type="entry name" value="FEMABX"/>
    <property type="match status" value="1"/>
</dbReference>
<evidence type="ECO:0000256" key="10">
    <source>
        <dbReference type="ARBA" id="ARBA00030706"/>
    </source>
</evidence>
<name>A0A125W4A3_ENTFL</name>
<organism evidence="14 15">
    <name type="scientific">Enterococcus faecalis TX4248</name>
    <dbReference type="NCBI Taxonomy" id="749495"/>
    <lineage>
        <taxon>Bacteria</taxon>
        <taxon>Bacillati</taxon>
        <taxon>Bacillota</taxon>
        <taxon>Bacilli</taxon>
        <taxon>Lactobacillales</taxon>
        <taxon>Enterococcaceae</taxon>
        <taxon>Enterococcus</taxon>
    </lineage>
</organism>
<dbReference type="HOGENOM" id="CLU_048411_1_0_9"/>
<evidence type="ECO:0000256" key="6">
    <source>
        <dbReference type="ARBA" id="ARBA00022960"/>
    </source>
</evidence>
<dbReference type="AlphaFoldDB" id="A0A125W4A3"/>
<keyword evidence="7" id="KW-0573">Peptidoglycan synthesis</keyword>
<evidence type="ECO:0000256" key="4">
    <source>
        <dbReference type="ARBA" id="ARBA00022490"/>
    </source>
</evidence>
<dbReference type="SUPFAM" id="SSF55729">
    <property type="entry name" value="Acyl-CoA N-acyltransferases (Nat)"/>
    <property type="match status" value="2"/>
</dbReference>
<protein>
    <recommendedName>
        <fullName evidence="3">Aminoacyltransferase FemA</fullName>
        <ecNumber evidence="2">2.3.2.17</ecNumber>
    </recommendedName>
    <alternativeName>
        <fullName evidence="11">Factor essential for expression of methicillin resistance A</fullName>
    </alternativeName>
    <alternativeName>
        <fullName evidence="10">N-acetylmuramoyl-L-alanyl-D-glutamyl-L-lysyl-(N6-glycyl)-D-alanyl-D-alanine-diphosphoundecaprenyl-N-acetylglucosamine:glycine glycyltransferase</fullName>
    </alternativeName>
</protein>
<evidence type="ECO:0000256" key="9">
    <source>
        <dbReference type="ARBA" id="ARBA00023316"/>
    </source>
</evidence>
<dbReference type="GO" id="GO:0016755">
    <property type="term" value="F:aminoacyltransferase activity"/>
    <property type="evidence" value="ECO:0007669"/>
    <property type="project" value="InterPro"/>
</dbReference>
<keyword evidence="8" id="KW-0012">Acyltransferase</keyword>
<dbReference type="InterPro" id="IPR016181">
    <property type="entry name" value="Acyl_CoA_acyltransferase"/>
</dbReference>
<feature type="coiled-coil region" evidence="13">
    <location>
        <begin position="260"/>
        <end position="314"/>
    </location>
</feature>
<evidence type="ECO:0000256" key="3">
    <source>
        <dbReference type="ARBA" id="ARBA00016236"/>
    </source>
</evidence>
<dbReference type="EMBL" id="AEBR01000080">
    <property type="protein sequence ID" value="EFM82058.1"/>
    <property type="molecule type" value="Genomic_DNA"/>
</dbReference>
<proteinExistence type="inferred from homology"/>
<evidence type="ECO:0000256" key="1">
    <source>
        <dbReference type="ARBA" id="ARBA00009943"/>
    </source>
</evidence>
<evidence type="ECO:0000313" key="14">
    <source>
        <dbReference type="EMBL" id="EFM82058.1"/>
    </source>
</evidence>
<comment type="caution">
    <text evidence="14">The sequence shown here is derived from an EMBL/GenBank/DDBJ whole genome shotgun (WGS) entry which is preliminary data.</text>
</comment>
<dbReference type="InterPro" id="IPR010978">
    <property type="entry name" value="tRNA-bd_arm"/>
</dbReference>
<keyword evidence="5" id="KW-0808">Transferase</keyword>
<reference evidence="14 15" key="1">
    <citation type="submission" date="2010-07" db="EMBL/GenBank/DDBJ databases">
        <authorList>
            <person name="Sid Ahmed O."/>
        </authorList>
    </citation>
    <scope>NUCLEOTIDE SEQUENCE [LARGE SCALE GENOMIC DNA]</scope>
    <source>
        <strain evidence="14 15">TX4248</strain>
    </source>
</reference>
<dbReference type="PANTHER" id="PTHR36174:SF2">
    <property type="entry name" value="AMINOACYLTRANSFERASE FEMA"/>
    <property type="match status" value="1"/>
</dbReference>
<comment type="catalytic activity">
    <reaction evidence="12">
        <text>beta-D-GlcNAc-(1-&gt;4)-Mur2Ac(oyl-L-Ala-D-isoglutaminyl-L-Lys-(N(6)-Gly)-D-Ala-D-Ala)-di-trans,octa-cis-undecaprenyl diphosphate + 2 glycyl-tRNA(Gly) = MurNAc-L-Ala-D-isoglutaminyl-L-Lys-(N(6)-tri-Gly)-D-Ala-D-Ala-diphospho-di-trans,octa-cis-undecaprenyl-GlcNAc + 2 tRNA(Gly) + 2 H(+)</text>
        <dbReference type="Rhea" id="RHEA:30439"/>
        <dbReference type="Rhea" id="RHEA-COMP:9664"/>
        <dbReference type="Rhea" id="RHEA-COMP:9683"/>
        <dbReference type="ChEBI" id="CHEBI:15378"/>
        <dbReference type="ChEBI" id="CHEBI:62234"/>
        <dbReference type="ChEBI" id="CHEBI:62235"/>
        <dbReference type="ChEBI" id="CHEBI:78442"/>
        <dbReference type="ChEBI" id="CHEBI:78522"/>
        <dbReference type="EC" id="2.3.2.17"/>
    </reaction>
</comment>